<dbReference type="RefSeq" id="XP_001417148.1">
    <property type="nucleotide sequence ID" value="XM_001417111.1"/>
</dbReference>
<evidence type="ECO:0000256" key="8">
    <source>
        <dbReference type="ARBA" id="ARBA00023235"/>
    </source>
</evidence>
<keyword evidence="3" id="KW-0378">Hydrolase</keyword>
<dbReference type="GO" id="GO:0016818">
    <property type="term" value="F:hydrolase activity, acting on acid anhydrides, in phosphorus-containing anhydrides"/>
    <property type="evidence" value="ECO:0007669"/>
    <property type="project" value="InterPro"/>
</dbReference>
<accession>A4RVJ2</accession>
<name>A4RVJ2_OSTLU</name>
<evidence type="ECO:0000256" key="4">
    <source>
        <dbReference type="ARBA" id="ARBA00022806"/>
    </source>
</evidence>
<dbReference type="SMART" id="SM00491">
    <property type="entry name" value="HELICc2"/>
    <property type="match status" value="1"/>
</dbReference>
<evidence type="ECO:0000313" key="12">
    <source>
        <dbReference type="Proteomes" id="UP000001568"/>
    </source>
</evidence>
<dbReference type="InterPro" id="IPR010996">
    <property type="entry name" value="HHH_MUS81"/>
</dbReference>
<dbReference type="Gene3D" id="1.10.150.110">
    <property type="entry name" value="DNA polymerase beta, N-terminal domain-like"/>
    <property type="match status" value="1"/>
</dbReference>
<keyword evidence="5" id="KW-0067">ATP-binding</keyword>
<feature type="compositionally biased region" description="Basic and acidic residues" evidence="9">
    <location>
        <begin position="1"/>
        <end position="19"/>
    </location>
</feature>
<dbReference type="InterPro" id="IPR014013">
    <property type="entry name" value="Helic_SF1/SF2_ATP-bd_DinG/Rad3"/>
</dbReference>
<protein>
    <recommendedName>
        <fullName evidence="10">Helicase ATP-binding domain-containing protein</fullName>
    </recommendedName>
</protein>
<dbReference type="PROSITE" id="PS51193">
    <property type="entry name" value="HELICASE_ATP_BIND_2"/>
    <property type="match status" value="1"/>
</dbReference>
<evidence type="ECO:0000313" key="11">
    <source>
        <dbReference type="EMBL" id="ABO95441.1"/>
    </source>
</evidence>
<dbReference type="PANTHER" id="PTHR11472">
    <property type="entry name" value="DNA REPAIR DEAD HELICASE RAD3/XP-D SUBFAMILY MEMBER"/>
    <property type="match status" value="1"/>
</dbReference>
<evidence type="ECO:0000256" key="6">
    <source>
        <dbReference type="ARBA" id="ARBA00023004"/>
    </source>
</evidence>
<dbReference type="InterPro" id="IPR045028">
    <property type="entry name" value="DinG/Rad3-like"/>
</dbReference>
<keyword evidence="1" id="KW-0479">Metal-binding</keyword>
<dbReference type="Gene3D" id="3.40.50.300">
    <property type="entry name" value="P-loop containing nucleotide triphosphate hydrolases"/>
    <property type="match status" value="2"/>
</dbReference>
<dbReference type="InterPro" id="IPR027417">
    <property type="entry name" value="P-loop_NTPase"/>
</dbReference>
<dbReference type="CDD" id="cd18788">
    <property type="entry name" value="SF2_C_XPD"/>
    <property type="match status" value="1"/>
</dbReference>
<dbReference type="STRING" id="436017.A4RVJ2"/>
<dbReference type="GO" id="GO:0003677">
    <property type="term" value="F:DNA binding"/>
    <property type="evidence" value="ECO:0007669"/>
    <property type="project" value="InterPro"/>
</dbReference>
<feature type="region of interest" description="Disordered" evidence="9">
    <location>
        <begin position="1"/>
        <end position="69"/>
    </location>
</feature>
<reference evidence="11 12" key="1">
    <citation type="journal article" date="2007" name="Proc. Natl. Acad. Sci. U.S.A.">
        <title>The tiny eukaryote Ostreococcus provides genomic insights into the paradox of plankton speciation.</title>
        <authorList>
            <person name="Palenik B."/>
            <person name="Grimwood J."/>
            <person name="Aerts A."/>
            <person name="Rouze P."/>
            <person name="Salamov A."/>
            <person name="Putnam N."/>
            <person name="Dupont C."/>
            <person name="Jorgensen R."/>
            <person name="Derelle E."/>
            <person name="Rombauts S."/>
            <person name="Zhou K."/>
            <person name="Otillar R."/>
            <person name="Merchant S.S."/>
            <person name="Podell S."/>
            <person name="Gaasterland T."/>
            <person name="Napoli C."/>
            <person name="Gendler K."/>
            <person name="Manuell A."/>
            <person name="Tai V."/>
            <person name="Vallon O."/>
            <person name="Piganeau G."/>
            <person name="Jancek S."/>
            <person name="Heijde M."/>
            <person name="Jabbari K."/>
            <person name="Bowler C."/>
            <person name="Lohr M."/>
            <person name="Robbens S."/>
            <person name="Werner G."/>
            <person name="Dubchak I."/>
            <person name="Pazour G.J."/>
            <person name="Ren Q."/>
            <person name="Paulsen I."/>
            <person name="Delwiche C."/>
            <person name="Schmutz J."/>
            <person name="Rokhsar D."/>
            <person name="Van de Peer Y."/>
            <person name="Moreau H."/>
            <person name="Grigoriev I.V."/>
        </authorList>
    </citation>
    <scope>NUCLEOTIDE SEQUENCE [LARGE SCALE GENOMIC DNA]</scope>
    <source>
        <strain evidence="11 12">CCE9901</strain>
    </source>
</reference>
<dbReference type="GO" id="GO:0003678">
    <property type="term" value="F:DNA helicase activity"/>
    <property type="evidence" value="ECO:0007669"/>
    <property type="project" value="InterPro"/>
</dbReference>
<dbReference type="Pfam" id="PF06733">
    <property type="entry name" value="DEAD_2"/>
    <property type="match status" value="1"/>
</dbReference>
<evidence type="ECO:0000259" key="10">
    <source>
        <dbReference type="PROSITE" id="PS51193"/>
    </source>
</evidence>
<dbReference type="SMART" id="SM00488">
    <property type="entry name" value="DEXDc2"/>
    <property type="match status" value="1"/>
</dbReference>
<dbReference type="HOGENOM" id="CLU_006515_4_1_1"/>
<keyword evidence="2" id="KW-0547">Nucleotide-binding</keyword>
<evidence type="ECO:0000256" key="5">
    <source>
        <dbReference type="ARBA" id="ARBA00022840"/>
    </source>
</evidence>
<dbReference type="GO" id="GO:0005524">
    <property type="term" value="F:ATP binding"/>
    <property type="evidence" value="ECO:0007669"/>
    <property type="project" value="UniProtKB-KW"/>
</dbReference>
<keyword evidence="12" id="KW-1185">Reference proteome</keyword>
<dbReference type="EMBL" id="CP000584">
    <property type="protein sequence ID" value="ABO95441.1"/>
    <property type="molecule type" value="Genomic_DNA"/>
</dbReference>
<dbReference type="InterPro" id="IPR006555">
    <property type="entry name" value="ATP-dep_Helicase_C"/>
</dbReference>
<keyword evidence="4" id="KW-0347">Helicase</keyword>
<evidence type="ECO:0000256" key="7">
    <source>
        <dbReference type="ARBA" id="ARBA00023014"/>
    </source>
</evidence>
<dbReference type="Gramene" id="ABO95441">
    <property type="protein sequence ID" value="ABO95441"/>
    <property type="gene ID" value="OSTLU_37445"/>
</dbReference>
<dbReference type="GO" id="GO:0005634">
    <property type="term" value="C:nucleus"/>
    <property type="evidence" value="ECO:0007669"/>
    <property type="project" value="TreeGrafter"/>
</dbReference>
<dbReference type="GO" id="GO:0046872">
    <property type="term" value="F:metal ion binding"/>
    <property type="evidence" value="ECO:0007669"/>
    <property type="project" value="UniProtKB-KW"/>
</dbReference>
<dbReference type="InterPro" id="IPR006554">
    <property type="entry name" value="Helicase-like_DEXD_c2"/>
</dbReference>
<dbReference type="Proteomes" id="UP000001568">
    <property type="component" value="Chromosome 4"/>
</dbReference>
<feature type="compositionally biased region" description="Low complexity" evidence="9">
    <location>
        <begin position="41"/>
        <end position="57"/>
    </location>
</feature>
<dbReference type="GeneID" id="5001150"/>
<dbReference type="OMA" id="QFHNTLE"/>
<dbReference type="SUPFAM" id="SSF47802">
    <property type="entry name" value="DNA polymerase beta, N-terminal domain-like"/>
    <property type="match status" value="1"/>
</dbReference>
<keyword evidence="6" id="KW-0408">Iron</keyword>
<dbReference type="GO" id="GO:0051536">
    <property type="term" value="F:iron-sulfur cluster binding"/>
    <property type="evidence" value="ECO:0007669"/>
    <property type="project" value="UniProtKB-KW"/>
</dbReference>
<dbReference type="PANTHER" id="PTHR11472:SF47">
    <property type="entry name" value="FANCONI ANEMIA GROUP J PROTEIN"/>
    <property type="match status" value="1"/>
</dbReference>
<dbReference type="AlphaFoldDB" id="A4RVJ2"/>
<evidence type="ECO:0000256" key="1">
    <source>
        <dbReference type="ARBA" id="ARBA00022723"/>
    </source>
</evidence>
<dbReference type="Pfam" id="PF14716">
    <property type="entry name" value="HHH_8"/>
    <property type="match status" value="1"/>
</dbReference>
<dbReference type="KEGG" id="olu:OSTLU_37445"/>
<organism evidence="11 12">
    <name type="scientific">Ostreococcus lucimarinus (strain CCE9901)</name>
    <dbReference type="NCBI Taxonomy" id="436017"/>
    <lineage>
        <taxon>Eukaryota</taxon>
        <taxon>Viridiplantae</taxon>
        <taxon>Chlorophyta</taxon>
        <taxon>Mamiellophyceae</taxon>
        <taxon>Mamiellales</taxon>
        <taxon>Bathycoccaceae</taxon>
        <taxon>Ostreococcus</taxon>
    </lineage>
</organism>
<dbReference type="SUPFAM" id="SSF52540">
    <property type="entry name" value="P-loop containing nucleoside triphosphate hydrolases"/>
    <property type="match status" value="1"/>
</dbReference>
<evidence type="ECO:0000256" key="3">
    <source>
        <dbReference type="ARBA" id="ARBA00022801"/>
    </source>
</evidence>
<evidence type="ECO:0000256" key="9">
    <source>
        <dbReference type="SAM" id="MobiDB-lite"/>
    </source>
</evidence>
<dbReference type="GO" id="GO:0006289">
    <property type="term" value="P:nucleotide-excision repair"/>
    <property type="evidence" value="ECO:0007669"/>
    <property type="project" value="TreeGrafter"/>
</dbReference>
<dbReference type="Pfam" id="PF13307">
    <property type="entry name" value="Helicase_C_2"/>
    <property type="match status" value="1"/>
</dbReference>
<keyword evidence="8" id="KW-0413">Isomerase</keyword>
<keyword evidence="7" id="KW-0411">Iron-sulfur</keyword>
<feature type="compositionally biased region" description="Basic and acidic residues" evidence="9">
    <location>
        <begin position="83"/>
        <end position="95"/>
    </location>
</feature>
<dbReference type="OrthoDB" id="497061at2759"/>
<sequence>MSRDEDCDLSPREIASPRDADDEGDDVRVVCIDEGDDATPRARASADAPDATTSTRAFPGASTAPDARAARFKPELSVKSYFKKIEPNDATRDGDATTPEDASPKRRRGLVKIEFEKDRREFTTKAIGGCKVKFPEGLNPHPAQTMTMSSIIRALTKREHAMIESPTGTGKTLALLCGALAWQEREVALSMEKNKGYWSEKMKYQTARNAYKDAIFICSRTHSQINQILRELKRTGYSPRYSVLSSRQRMCPMEKNDAQCKELLGTGVAQQSGRTACGFFNRHKHVSSNMERYPKAGEEGMFPSAWDMEDFERVVNEIEGCSFYALREMVKTADLIFCPYNYLFDVNIRRKMKIDLKDAAVIIDEGHNLEDVCREGSSIEFSLDTIGKGMDELSKTWGKINNETSLIARFFRAISAFMEGLFCTNTAPTTVIQSNQLEYFVNDMLKTFNAVGEYTQDIIDVVEKLLTEDSNLMSPIIAPHITFAGDLAEVLQNAVKHAAAYNIFIGSRVEIDGDECPGMVIQCMKPSVAFHAVAEKARSVIITSGTLSPMNTFEAELAEKFPTKIEAPHVVPNDHVYVEVTSAIGEVTYKATDGHVQGPKFAKKLGEYLLKYAQVIPGGMLVFLPKYSLIDRVLREWHVTGLFGKMNDYKRVVVETRGARGFQDTLNEFNLGNTNGKGSLMLAVYRGKVSEGIDFKDDSARAVFCVGIPFPSVYDIKVKAKKEFNDLPVSRAQGMLSGGEWYRAQAYRAYNQALGRCIRHPKDYAALFLVDSRFRESRWMLNNISKWIRNNAQASDDVNQSVRVVDGFFKRLRGASDGNAPAGSTAKHEETQQKENLLCGLGCEKNAALCAALERLHEASMLSPEEPMKVNAYAKALTSIRALKYEVTSGAKMSKAGPDKVQHVGPSMGAQIDFFLKHGVFERMEYYERKELPPSSAK</sequence>
<feature type="region of interest" description="Disordered" evidence="9">
    <location>
        <begin position="83"/>
        <end position="107"/>
    </location>
</feature>
<evidence type="ECO:0000256" key="2">
    <source>
        <dbReference type="ARBA" id="ARBA00022741"/>
    </source>
</evidence>
<dbReference type="GO" id="GO:1990918">
    <property type="term" value="P:double-strand break repair involved in meiotic recombination"/>
    <property type="evidence" value="ECO:0007669"/>
    <property type="project" value="TreeGrafter"/>
</dbReference>
<dbReference type="eggNOG" id="KOG1132">
    <property type="taxonomic scope" value="Eukaryota"/>
</dbReference>
<proteinExistence type="predicted"/>
<dbReference type="InterPro" id="IPR010614">
    <property type="entry name" value="RAD3-like_helicase_DEAD"/>
</dbReference>
<dbReference type="InterPro" id="IPR027421">
    <property type="entry name" value="DNA_pol_lamdba_lyase_dom_sf"/>
</dbReference>
<gene>
    <name evidence="11" type="ORF">OSTLU_37445</name>
</gene>
<feature type="domain" description="Helicase ATP-binding" evidence="10">
    <location>
        <begin position="130"/>
        <end position="410"/>
    </location>
</feature>